<comment type="caution">
    <text evidence="1">The sequence shown here is derived from an EMBL/GenBank/DDBJ whole genome shotgun (WGS) entry which is preliminary data.</text>
</comment>
<evidence type="ECO:0008006" key="3">
    <source>
        <dbReference type="Google" id="ProtNLM"/>
    </source>
</evidence>
<proteinExistence type="predicted"/>
<dbReference type="OrthoDB" id="257318at2"/>
<accession>A0A5C5VQH2</accession>
<dbReference type="RefSeq" id="WP_146575450.1">
    <property type="nucleotide sequence ID" value="NZ_SJPH01000010.1"/>
</dbReference>
<evidence type="ECO:0000313" key="1">
    <source>
        <dbReference type="EMBL" id="TWT40844.1"/>
    </source>
</evidence>
<dbReference type="EMBL" id="SJPH01000010">
    <property type="protein sequence ID" value="TWT40844.1"/>
    <property type="molecule type" value="Genomic_DNA"/>
</dbReference>
<name>A0A5C5VQH2_9BACT</name>
<keyword evidence="2" id="KW-1185">Reference proteome</keyword>
<dbReference type="Proteomes" id="UP000318995">
    <property type="component" value="Unassembled WGS sequence"/>
</dbReference>
<protein>
    <recommendedName>
        <fullName evidence="3">Cupin domain protein</fullName>
    </recommendedName>
</protein>
<reference evidence="1 2" key="1">
    <citation type="submission" date="2019-02" db="EMBL/GenBank/DDBJ databases">
        <title>Deep-cultivation of Planctomycetes and their phenomic and genomic characterization uncovers novel biology.</title>
        <authorList>
            <person name="Wiegand S."/>
            <person name="Jogler M."/>
            <person name="Boedeker C."/>
            <person name="Pinto D."/>
            <person name="Vollmers J."/>
            <person name="Rivas-Marin E."/>
            <person name="Kohn T."/>
            <person name="Peeters S.H."/>
            <person name="Heuer A."/>
            <person name="Rast P."/>
            <person name="Oberbeckmann S."/>
            <person name="Bunk B."/>
            <person name="Jeske O."/>
            <person name="Meyerdierks A."/>
            <person name="Storesund J.E."/>
            <person name="Kallscheuer N."/>
            <person name="Luecker S."/>
            <person name="Lage O.M."/>
            <person name="Pohl T."/>
            <person name="Merkel B.J."/>
            <person name="Hornburger P."/>
            <person name="Mueller R.-W."/>
            <person name="Bruemmer F."/>
            <person name="Labrenz M."/>
            <person name="Spormann A.M."/>
            <person name="Op Den Camp H."/>
            <person name="Overmann J."/>
            <person name="Amann R."/>
            <person name="Jetten M.S.M."/>
            <person name="Mascher T."/>
            <person name="Medema M.H."/>
            <person name="Devos D.P."/>
            <person name="Kaster A.-K."/>
            <person name="Ovreas L."/>
            <person name="Rohde M."/>
            <person name="Galperin M.Y."/>
            <person name="Jogler C."/>
        </authorList>
    </citation>
    <scope>NUCLEOTIDE SEQUENCE [LARGE SCALE GENOMIC DNA]</scope>
    <source>
        <strain evidence="1 2">Pla111</strain>
    </source>
</reference>
<gene>
    <name evidence="1" type="ORF">Pla111_32620</name>
</gene>
<sequence length="281" mass="31271">MRNNPQFWRSAVTMLLMLMGSYGLAEVRSEKLDMQAPPTGAVRQDELLVDEIRGVKTSHLALTGPISHVVALPEGCDSVLLFVAGKGTLQAGQHTYDIDPESIAVPYSDDDFQIVVERGECLHCVHISKQLSAQDKEDRKSFVARGTAALYFKQFSDCEAYTEAIKSPKTISRTVLPKEHVPRVAMGTVLTTGPDRVGAHEHPMLDQLFLGLAKNQCTVHADDDQIQFPPFSILHIPLGSSHGVIVEEGRRMHYLWMDFFLTKEGLDWLKTHKPVEPIAVE</sequence>
<evidence type="ECO:0000313" key="2">
    <source>
        <dbReference type="Proteomes" id="UP000318995"/>
    </source>
</evidence>
<dbReference type="AlphaFoldDB" id="A0A5C5VQH2"/>
<organism evidence="1 2">
    <name type="scientific">Botrimarina hoheduenensis</name>
    <dbReference type="NCBI Taxonomy" id="2528000"/>
    <lineage>
        <taxon>Bacteria</taxon>
        <taxon>Pseudomonadati</taxon>
        <taxon>Planctomycetota</taxon>
        <taxon>Planctomycetia</taxon>
        <taxon>Pirellulales</taxon>
        <taxon>Lacipirellulaceae</taxon>
        <taxon>Botrimarina</taxon>
    </lineage>
</organism>